<gene>
    <name evidence="2" type="ORF">E1301_Tti014380</name>
</gene>
<dbReference type="InterPro" id="IPR036397">
    <property type="entry name" value="RNaseH_sf"/>
</dbReference>
<dbReference type="Proteomes" id="UP000324632">
    <property type="component" value="Chromosome 9"/>
</dbReference>
<dbReference type="AlphaFoldDB" id="A0A5A9P924"/>
<dbReference type="EMBL" id="SOYY01000009">
    <property type="protein sequence ID" value="KAA0717157.1"/>
    <property type="molecule type" value="Genomic_DNA"/>
</dbReference>
<dbReference type="PROSITE" id="PS50994">
    <property type="entry name" value="INTEGRASE"/>
    <property type="match status" value="1"/>
</dbReference>
<dbReference type="PANTHER" id="PTHR37984:SF7">
    <property type="entry name" value="INTEGRASE CATALYTIC DOMAIN-CONTAINING PROTEIN"/>
    <property type="match status" value="1"/>
</dbReference>
<dbReference type="GO" id="GO:0015074">
    <property type="term" value="P:DNA integration"/>
    <property type="evidence" value="ECO:0007669"/>
    <property type="project" value="InterPro"/>
</dbReference>
<dbReference type="Gene3D" id="3.30.420.10">
    <property type="entry name" value="Ribonuclease H-like superfamily/Ribonuclease H"/>
    <property type="match status" value="1"/>
</dbReference>
<evidence type="ECO:0000259" key="1">
    <source>
        <dbReference type="PROSITE" id="PS50994"/>
    </source>
</evidence>
<protein>
    <submittedName>
        <fullName evidence="2">GTPase-activating Rap/Ran-GAP domain-like protein 3</fullName>
    </submittedName>
</protein>
<sequence>MAIPAVMALNTFIPNKYDTFPFEDEEDPEDSEVLAKKFEEISLQWPAFFDRSRCPALNKITELDAQTAYPEPADLFYCESIEVLADRGEIFNLRSTSNTGKQLEVKIDTGAQCNVQPRGILQHTDPGAQPLINILKKTLHSPSARLQVMMHKLKRYNLNVINMQGKELYQADTLSLAHLPSSGWAETSKDYVVMTVKALSSRRIEELRQETQADYQCSHLSEHLMTDNAACFTSREFQEFARIWDFCHVTSTPHYPQSNGLTVSTVHSAKHLLEKCACDGTDVYVALLNRRNIPRDGLHSPVQCVLSRCTKTLIPMTKAMFVPKTRIRRRGKGHYDRLARPLTPIASRAYGEDADRGYDRVAKVTGRAPQPNSFQVQAGDTTYMSTGPDNIVFSVMFSHRKMSVHEKVCSGSLFVSRGGPAVDLIFPSLSLCALYRFSIRQTRSGAASSSSAVALLQSVYPCSQDPCALLSTTMNSDINMYLGRENAGIMRKRALLLRKGCSFEITRFKDAYLHIMFFASGRVTRKDSLPVITALESAQGKMDGAVWSSVRALFKIRAVCSQPQGHSRWGVSGVQVHDDNEHSSHVDVAWCVTSSDSERESRKIK</sequence>
<accession>A0A5A9P924</accession>
<evidence type="ECO:0000313" key="3">
    <source>
        <dbReference type="Proteomes" id="UP000324632"/>
    </source>
</evidence>
<feature type="domain" description="Integrase catalytic" evidence="1">
    <location>
        <begin position="138"/>
        <end position="262"/>
    </location>
</feature>
<proteinExistence type="predicted"/>
<dbReference type="GO" id="GO:0003676">
    <property type="term" value="F:nucleic acid binding"/>
    <property type="evidence" value="ECO:0007669"/>
    <property type="project" value="InterPro"/>
</dbReference>
<organism evidence="2 3">
    <name type="scientific">Triplophysa tibetana</name>
    <dbReference type="NCBI Taxonomy" id="1572043"/>
    <lineage>
        <taxon>Eukaryota</taxon>
        <taxon>Metazoa</taxon>
        <taxon>Chordata</taxon>
        <taxon>Craniata</taxon>
        <taxon>Vertebrata</taxon>
        <taxon>Euteleostomi</taxon>
        <taxon>Actinopterygii</taxon>
        <taxon>Neopterygii</taxon>
        <taxon>Teleostei</taxon>
        <taxon>Ostariophysi</taxon>
        <taxon>Cypriniformes</taxon>
        <taxon>Nemacheilidae</taxon>
        <taxon>Triplophysa</taxon>
    </lineage>
</organism>
<evidence type="ECO:0000313" key="2">
    <source>
        <dbReference type="EMBL" id="KAA0717157.1"/>
    </source>
</evidence>
<dbReference type="InterPro" id="IPR012337">
    <property type="entry name" value="RNaseH-like_sf"/>
</dbReference>
<name>A0A5A9P924_9TELE</name>
<dbReference type="InterPro" id="IPR050951">
    <property type="entry name" value="Retrovirus_Pol_polyprotein"/>
</dbReference>
<reference evidence="2 3" key="1">
    <citation type="journal article" date="2019" name="Mol. Ecol. Resour.">
        <title>Chromosome-level genome assembly of Triplophysa tibetana, a fish adapted to the harsh high-altitude environment of the Tibetan Plateau.</title>
        <authorList>
            <person name="Yang X."/>
            <person name="Liu H."/>
            <person name="Ma Z."/>
            <person name="Zou Y."/>
            <person name="Zou M."/>
            <person name="Mao Y."/>
            <person name="Li X."/>
            <person name="Wang H."/>
            <person name="Chen T."/>
            <person name="Wang W."/>
            <person name="Yang R."/>
        </authorList>
    </citation>
    <scope>NUCLEOTIDE SEQUENCE [LARGE SCALE GENOMIC DNA]</scope>
    <source>
        <strain evidence="2">TTIB1903HZAU</strain>
        <tissue evidence="2">Muscle</tissue>
    </source>
</reference>
<dbReference type="PANTHER" id="PTHR37984">
    <property type="entry name" value="PROTEIN CBG26694"/>
    <property type="match status" value="1"/>
</dbReference>
<comment type="caution">
    <text evidence="2">The sequence shown here is derived from an EMBL/GenBank/DDBJ whole genome shotgun (WGS) entry which is preliminary data.</text>
</comment>
<keyword evidence="3" id="KW-1185">Reference proteome</keyword>
<dbReference type="InterPro" id="IPR001584">
    <property type="entry name" value="Integrase_cat-core"/>
</dbReference>
<dbReference type="SUPFAM" id="SSF53098">
    <property type="entry name" value="Ribonuclease H-like"/>
    <property type="match status" value="1"/>
</dbReference>